<dbReference type="InterPro" id="IPR004977">
    <property type="entry name" value="Ribosomal_eS25"/>
</dbReference>
<keyword evidence="3" id="KW-0687">Ribonucleoprotein</keyword>
<dbReference type="PANTHER" id="PTHR12850">
    <property type="entry name" value="40S RIBOSOMAL PROTEIN S25"/>
    <property type="match status" value="1"/>
</dbReference>
<evidence type="ECO:0000313" key="7">
    <source>
        <dbReference type="Proteomes" id="UP001372338"/>
    </source>
</evidence>
<dbReference type="Pfam" id="PF03297">
    <property type="entry name" value="Ribosomal_S25"/>
    <property type="match status" value="1"/>
</dbReference>
<dbReference type="InterPro" id="IPR026960">
    <property type="entry name" value="RVT-Znf"/>
</dbReference>
<proteinExistence type="inferred from homology"/>
<feature type="domain" description="RNase H type-1" evidence="4">
    <location>
        <begin position="186"/>
        <end position="273"/>
    </location>
</feature>
<dbReference type="AlphaFoldDB" id="A0AAN9F4Z2"/>
<evidence type="ECO:0000259" key="5">
    <source>
        <dbReference type="Pfam" id="PF13966"/>
    </source>
</evidence>
<protein>
    <recommendedName>
        <fullName evidence="8">Ribosomal protein S25</fullName>
    </recommendedName>
</protein>
<dbReference type="Pfam" id="PF13456">
    <property type="entry name" value="RVT_3"/>
    <property type="match status" value="1"/>
</dbReference>
<keyword evidence="2" id="KW-0689">Ribosomal protein</keyword>
<dbReference type="FunFam" id="3.30.63.20:FF:000001">
    <property type="entry name" value="40S ribosomal protein S25"/>
    <property type="match status" value="1"/>
</dbReference>
<dbReference type="GO" id="GO:1990904">
    <property type="term" value="C:ribonucleoprotein complex"/>
    <property type="evidence" value="ECO:0007669"/>
    <property type="project" value="UniProtKB-KW"/>
</dbReference>
<dbReference type="InterPro" id="IPR002156">
    <property type="entry name" value="RNaseH_domain"/>
</dbReference>
<dbReference type="Gene3D" id="3.30.63.20">
    <property type="match status" value="1"/>
</dbReference>
<dbReference type="Pfam" id="PF13966">
    <property type="entry name" value="zf-RVT"/>
    <property type="match status" value="1"/>
</dbReference>
<comment type="caution">
    <text evidence="6">The sequence shown here is derived from an EMBL/GenBank/DDBJ whole genome shotgun (WGS) entry which is preliminary data.</text>
</comment>
<dbReference type="GO" id="GO:0003676">
    <property type="term" value="F:nucleic acid binding"/>
    <property type="evidence" value="ECO:0007669"/>
    <property type="project" value="InterPro"/>
</dbReference>
<dbReference type="GO" id="GO:0004523">
    <property type="term" value="F:RNA-DNA hybrid ribonuclease activity"/>
    <property type="evidence" value="ECO:0007669"/>
    <property type="project" value="InterPro"/>
</dbReference>
<evidence type="ECO:0008006" key="8">
    <source>
        <dbReference type="Google" id="ProtNLM"/>
    </source>
</evidence>
<keyword evidence="7" id="KW-1185">Reference proteome</keyword>
<sequence>MGSTSATPLEQRWKKIWTTQEALPRVKETVWRACKHTLPVRVALRRRGVQVDPTCPCCDQEEETVSHAILSCPRAQQVWFASPLGLRTSMSNNHGLEEWLTHIIQTTDKKFTAKVFNLIWAVWNRRNQRVFNNRWLEIEEVLHRASWVEVPSTGPSPHKDRVEHWNPPHRFQHVAYAKVNIYASVKQSVGTGLGLVVRDNEGAILAASSHFMEETLELSLADAVALKWAIKKSVELGLTAARFETNCLELQEAWGQKHHYSTCFEEIVKECKQEAGRQRKTRLLHRLLNPPTGGGKQKKKKWSKGKQKEKVNNMVLFDQASYDKLLSEAPKYKLITPSVLSDRLTINGSLARKAIKDLMARGSIRMISSHASQQIYTRATNTN</sequence>
<dbReference type="Proteomes" id="UP001372338">
    <property type="component" value="Unassembled WGS sequence"/>
</dbReference>
<evidence type="ECO:0000256" key="2">
    <source>
        <dbReference type="ARBA" id="ARBA00022980"/>
    </source>
</evidence>
<evidence type="ECO:0000256" key="3">
    <source>
        <dbReference type="ARBA" id="ARBA00023274"/>
    </source>
</evidence>
<evidence type="ECO:0000256" key="1">
    <source>
        <dbReference type="ARBA" id="ARBA00009106"/>
    </source>
</evidence>
<organism evidence="6 7">
    <name type="scientific">Crotalaria pallida</name>
    <name type="common">Smooth rattlebox</name>
    <name type="synonym">Crotalaria striata</name>
    <dbReference type="NCBI Taxonomy" id="3830"/>
    <lineage>
        <taxon>Eukaryota</taxon>
        <taxon>Viridiplantae</taxon>
        <taxon>Streptophyta</taxon>
        <taxon>Embryophyta</taxon>
        <taxon>Tracheophyta</taxon>
        <taxon>Spermatophyta</taxon>
        <taxon>Magnoliopsida</taxon>
        <taxon>eudicotyledons</taxon>
        <taxon>Gunneridae</taxon>
        <taxon>Pentapetalae</taxon>
        <taxon>rosids</taxon>
        <taxon>fabids</taxon>
        <taxon>Fabales</taxon>
        <taxon>Fabaceae</taxon>
        <taxon>Papilionoideae</taxon>
        <taxon>50 kb inversion clade</taxon>
        <taxon>genistoids sensu lato</taxon>
        <taxon>core genistoids</taxon>
        <taxon>Crotalarieae</taxon>
        <taxon>Crotalaria</taxon>
    </lineage>
</organism>
<name>A0AAN9F4Z2_CROPI</name>
<gene>
    <name evidence="6" type="ORF">RIF29_22433</name>
</gene>
<comment type="similarity">
    <text evidence="1">Belongs to the eukaryotic ribosomal protein eS25 family.</text>
</comment>
<accession>A0AAN9F4Z2</accession>
<dbReference type="GO" id="GO:0005840">
    <property type="term" value="C:ribosome"/>
    <property type="evidence" value="ECO:0007669"/>
    <property type="project" value="UniProtKB-KW"/>
</dbReference>
<feature type="domain" description="Reverse transcriptase zinc-binding" evidence="5">
    <location>
        <begin position="10"/>
        <end position="79"/>
    </location>
</feature>
<reference evidence="6 7" key="1">
    <citation type="submission" date="2024-01" db="EMBL/GenBank/DDBJ databases">
        <title>The genomes of 5 underutilized Papilionoideae crops provide insights into root nodulation and disease resistanc.</title>
        <authorList>
            <person name="Yuan L."/>
        </authorList>
    </citation>
    <scope>NUCLEOTIDE SEQUENCE [LARGE SCALE GENOMIC DNA]</scope>
    <source>
        <strain evidence="6">ZHUSHIDOU_FW_LH</strain>
        <tissue evidence="6">Leaf</tissue>
    </source>
</reference>
<dbReference type="EMBL" id="JAYWIO010000004">
    <property type="protein sequence ID" value="KAK7269699.1"/>
    <property type="molecule type" value="Genomic_DNA"/>
</dbReference>
<evidence type="ECO:0000313" key="6">
    <source>
        <dbReference type="EMBL" id="KAK7269699.1"/>
    </source>
</evidence>
<evidence type="ECO:0000259" key="4">
    <source>
        <dbReference type="Pfam" id="PF13456"/>
    </source>
</evidence>